<keyword evidence="3" id="KW-1185">Reference proteome</keyword>
<evidence type="ECO:0000313" key="2">
    <source>
        <dbReference type="EMBL" id="KAG7468576.1"/>
    </source>
</evidence>
<feature type="compositionally biased region" description="Polar residues" evidence="1">
    <location>
        <begin position="111"/>
        <end position="121"/>
    </location>
</feature>
<organism evidence="2 3">
    <name type="scientific">Megalops atlanticus</name>
    <name type="common">Tarpon</name>
    <name type="synonym">Clupea gigantea</name>
    <dbReference type="NCBI Taxonomy" id="7932"/>
    <lineage>
        <taxon>Eukaryota</taxon>
        <taxon>Metazoa</taxon>
        <taxon>Chordata</taxon>
        <taxon>Craniata</taxon>
        <taxon>Vertebrata</taxon>
        <taxon>Euteleostomi</taxon>
        <taxon>Actinopterygii</taxon>
        <taxon>Neopterygii</taxon>
        <taxon>Teleostei</taxon>
        <taxon>Elopiformes</taxon>
        <taxon>Megalopidae</taxon>
        <taxon>Megalops</taxon>
    </lineage>
</organism>
<feature type="compositionally biased region" description="Basic and acidic residues" evidence="1">
    <location>
        <begin position="1"/>
        <end position="13"/>
    </location>
</feature>
<dbReference type="Proteomes" id="UP001046870">
    <property type="component" value="Chromosome 11"/>
</dbReference>
<name>A0A9D3TB54_MEGAT</name>
<evidence type="ECO:0000256" key="1">
    <source>
        <dbReference type="SAM" id="MobiDB-lite"/>
    </source>
</evidence>
<reference evidence="2" key="1">
    <citation type="submission" date="2021-01" db="EMBL/GenBank/DDBJ databases">
        <authorList>
            <person name="Zahm M."/>
            <person name="Roques C."/>
            <person name="Cabau C."/>
            <person name="Klopp C."/>
            <person name="Donnadieu C."/>
            <person name="Jouanno E."/>
            <person name="Lampietro C."/>
            <person name="Louis A."/>
            <person name="Herpin A."/>
            <person name="Echchiki A."/>
            <person name="Berthelot C."/>
            <person name="Parey E."/>
            <person name="Roest-Crollius H."/>
            <person name="Braasch I."/>
            <person name="Postlethwait J."/>
            <person name="Bobe J."/>
            <person name="Montfort J."/>
            <person name="Bouchez O."/>
            <person name="Begum T."/>
            <person name="Mejri S."/>
            <person name="Adams A."/>
            <person name="Chen W.-J."/>
            <person name="Guiguen Y."/>
        </authorList>
    </citation>
    <scope>NUCLEOTIDE SEQUENCE</scope>
    <source>
        <strain evidence="2">YG-15Mar2019-1</strain>
        <tissue evidence="2">Brain</tissue>
    </source>
</reference>
<sequence length="121" mass="13120">MEPQRTELQRWAEPKGVWAGPERSSSPCSPHLPREAGIWWPYNGTAPGPSSPLVPRHSAGEREGVSVSQAPPVRGGETLHPQPRGVGGGGRESGNRNSLQESLITEPIRTSHPNDNQNVHR</sequence>
<protein>
    <submittedName>
        <fullName evidence="2">Uncharacterized protein</fullName>
    </submittedName>
</protein>
<proteinExistence type="predicted"/>
<comment type="caution">
    <text evidence="2">The sequence shown here is derived from an EMBL/GenBank/DDBJ whole genome shotgun (WGS) entry which is preliminary data.</text>
</comment>
<gene>
    <name evidence="2" type="ORF">MATL_G00144390</name>
</gene>
<dbReference type="EMBL" id="JAFDVH010000011">
    <property type="protein sequence ID" value="KAG7468576.1"/>
    <property type="molecule type" value="Genomic_DNA"/>
</dbReference>
<accession>A0A9D3TB54</accession>
<feature type="region of interest" description="Disordered" evidence="1">
    <location>
        <begin position="1"/>
        <end position="121"/>
    </location>
</feature>
<dbReference type="AlphaFoldDB" id="A0A9D3TB54"/>
<evidence type="ECO:0000313" key="3">
    <source>
        <dbReference type="Proteomes" id="UP001046870"/>
    </source>
</evidence>